<sequence length="100" mass="11427">MSYLHIGKNVMVSRRRIIGVFDLDITSQSPRTREFLDRAEKDGVVLDACDDIPKSFLVCDHPYHKQLVYISQLNTQTLQKRTENDQPAVTGGQGKERTHV</sequence>
<dbReference type="InterPro" id="IPR007169">
    <property type="entry name" value="RemA-like"/>
</dbReference>
<proteinExistence type="predicted"/>
<organism evidence="2 3">
    <name type="scientific">Vescimonas coprocola</name>
    <dbReference type="NCBI Taxonomy" id="2714355"/>
    <lineage>
        <taxon>Bacteria</taxon>
        <taxon>Bacillati</taxon>
        <taxon>Bacillota</taxon>
        <taxon>Clostridia</taxon>
        <taxon>Eubacteriales</taxon>
        <taxon>Oscillospiraceae</taxon>
        <taxon>Vescimonas</taxon>
    </lineage>
</organism>
<dbReference type="EMBL" id="AP023418">
    <property type="protein sequence ID" value="BCK82443.1"/>
    <property type="molecule type" value="Genomic_DNA"/>
</dbReference>
<evidence type="ECO:0000313" key="3">
    <source>
        <dbReference type="Proteomes" id="UP000681035"/>
    </source>
</evidence>
<evidence type="ECO:0000313" key="2">
    <source>
        <dbReference type="EMBL" id="BCK82443.1"/>
    </source>
</evidence>
<dbReference type="Proteomes" id="UP000681035">
    <property type="component" value="Chromosome"/>
</dbReference>
<keyword evidence="3" id="KW-1185">Reference proteome</keyword>
<protein>
    <recommendedName>
        <fullName evidence="4">DUF370 domain-containing protein</fullName>
    </recommendedName>
</protein>
<feature type="region of interest" description="Disordered" evidence="1">
    <location>
        <begin position="79"/>
        <end position="100"/>
    </location>
</feature>
<dbReference type="NCBIfam" id="NF046065">
    <property type="entry name" value="MtxRegRemB"/>
    <property type="match status" value="1"/>
</dbReference>
<dbReference type="AlphaFoldDB" id="A0A810QD31"/>
<gene>
    <name evidence="2" type="ORF">MM50RIKEN_22060</name>
</gene>
<evidence type="ECO:0008006" key="4">
    <source>
        <dbReference type="Google" id="ProtNLM"/>
    </source>
</evidence>
<dbReference type="KEGG" id="vcop:MM50RIKEN_22060"/>
<dbReference type="Pfam" id="PF04025">
    <property type="entry name" value="RemA-like"/>
    <property type="match status" value="1"/>
</dbReference>
<evidence type="ECO:0000256" key="1">
    <source>
        <dbReference type="SAM" id="MobiDB-lite"/>
    </source>
</evidence>
<reference evidence="2" key="1">
    <citation type="submission" date="2020-09" db="EMBL/GenBank/DDBJ databases">
        <title>New species isolated from human feces.</title>
        <authorList>
            <person name="Kitahara M."/>
            <person name="Shigeno Y."/>
            <person name="Shime M."/>
            <person name="Matsumoto Y."/>
            <person name="Nakamura S."/>
            <person name="Motooka D."/>
            <person name="Fukuoka S."/>
            <person name="Nishikawa H."/>
            <person name="Benno Y."/>
        </authorList>
    </citation>
    <scope>NUCLEOTIDE SEQUENCE</scope>
    <source>
        <strain evidence="2">MM50</strain>
    </source>
</reference>
<name>A0A810QD31_9FIRM</name>
<accession>A0A810QD31</accession>
<dbReference type="RefSeq" id="WP_213541007.1">
    <property type="nucleotide sequence ID" value="NZ_AP023418.1"/>
</dbReference>